<name>A0A822XHU2_NELNU</name>
<feature type="region of interest" description="Disordered" evidence="2">
    <location>
        <begin position="182"/>
        <end position="227"/>
    </location>
</feature>
<evidence type="ECO:0000259" key="3">
    <source>
        <dbReference type="Pfam" id="PF05030"/>
    </source>
</evidence>
<organism evidence="4 5">
    <name type="scientific">Nelumbo nucifera</name>
    <name type="common">Sacred lotus</name>
    <dbReference type="NCBI Taxonomy" id="4432"/>
    <lineage>
        <taxon>Eukaryota</taxon>
        <taxon>Viridiplantae</taxon>
        <taxon>Streptophyta</taxon>
        <taxon>Embryophyta</taxon>
        <taxon>Tracheophyta</taxon>
        <taxon>Spermatophyta</taxon>
        <taxon>Magnoliopsida</taxon>
        <taxon>Proteales</taxon>
        <taxon>Nelumbonaceae</taxon>
        <taxon>Nelumbo</taxon>
    </lineage>
</organism>
<sequence length="227" mass="24139">MQQHLMQMQPMMAAYNPNNVTTDHIQQYLDENKSLILKILENQNSGKLSECAENQARLQRNLMYLAAIADSQPQPPAMHAQVQYPTNTIMQPGSAHYMQHQQTQQQMTPQSLMAARSSMLYAQQPLSALQQQALHSQLGMSSSGNSGLHMLHGDASVGGNGAIGPGGFPDFGRTTGEGLQAASRGVTVASKQDVTGAGSADGRGGNSGQGGDGNEPLYLKGSEDEGN</sequence>
<dbReference type="AlphaFoldDB" id="A0A822XHU2"/>
<dbReference type="EMBL" id="DUZY01000001">
    <property type="protein sequence ID" value="DAD19807.1"/>
    <property type="molecule type" value="Genomic_DNA"/>
</dbReference>
<keyword evidence="5" id="KW-1185">Reference proteome</keyword>
<feature type="domain" description="SS18 N-terminal" evidence="3">
    <location>
        <begin position="19"/>
        <end position="74"/>
    </location>
</feature>
<dbReference type="Proteomes" id="UP000607653">
    <property type="component" value="Unassembled WGS sequence"/>
</dbReference>
<protein>
    <recommendedName>
        <fullName evidence="3">SS18 N-terminal domain-containing protein</fullName>
    </recommendedName>
</protein>
<dbReference type="Pfam" id="PF05030">
    <property type="entry name" value="SSXT"/>
    <property type="match status" value="1"/>
</dbReference>
<dbReference type="InterPro" id="IPR007726">
    <property type="entry name" value="SS18_N"/>
</dbReference>
<gene>
    <name evidence="4" type="ORF">HUJ06_021270</name>
</gene>
<feature type="compositionally biased region" description="Gly residues" evidence="2">
    <location>
        <begin position="199"/>
        <end position="213"/>
    </location>
</feature>
<comment type="caution">
    <text evidence="4">The sequence shown here is derived from an EMBL/GenBank/DDBJ whole genome shotgun (WGS) entry which is preliminary data.</text>
</comment>
<evidence type="ECO:0000256" key="2">
    <source>
        <dbReference type="SAM" id="MobiDB-lite"/>
    </source>
</evidence>
<evidence type="ECO:0000313" key="5">
    <source>
        <dbReference type="Proteomes" id="UP000607653"/>
    </source>
</evidence>
<accession>A0A822XHU2</accession>
<comment type="similarity">
    <text evidence="1">Belongs to the SS18 family.</text>
</comment>
<evidence type="ECO:0000313" key="4">
    <source>
        <dbReference type="EMBL" id="DAD19807.1"/>
    </source>
</evidence>
<reference evidence="4 5" key="1">
    <citation type="journal article" date="2020" name="Mol. Biol. Evol.">
        <title>Distinct Expression and Methylation Patterns for Genes with Different Fates following a Single Whole-Genome Duplication in Flowering Plants.</title>
        <authorList>
            <person name="Shi T."/>
            <person name="Rahmani R.S."/>
            <person name="Gugger P.F."/>
            <person name="Wang M."/>
            <person name="Li H."/>
            <person name="Zhang Y."/>
            <person name="Li Z."/>
            <person name="Wang Q."/>
            <person name="Van de Peer Y."/>
            <person name="Marchal K."/>
            <person name="Chen J."/>
        </authorList>
    </citation>
    <scope>NUCLEOTIDE SEQUENCE [LARGE SCALE GENOMIC DNA]</scope>
    <source>
        <tissue evidence="4">Leaf</tissue>
    </source>
</reference>
<evidence type="ECO:0000256" key="1">
    <source>
        <dbReference type="ARBA" id="ARBA00007945"/>
    </source>
</evidence>
<proteinExistence type="inferred from homology"/>